<dbReference type="Proteomes" id="UP000663722">
    <property type="component" value="Chromosome"/>
</dbReference>
<evidence type="ECO:0000313" key="1">
    <source>
        <dbReference type="EMBL" id="QTA92269.1"/>
    </source>
</evidence>
<gene>
    <name evidence="1" type="ORF">dnm_083450</name>
</gene>
<evidence type="ECO:0000313" key="2">
    <source>
        <dbReference type="Proteomes" id="UP000663722"/>
    </source>
</evidence>
<dbReference type="EMBL" id="CP061800">
    <property type="protein sequence ID" value="QTA92269.1"/>
    <property type="molecule type" value="Genomic_DNA"/>
</dbReference>
<dbReference type="KEGG" id="dmm:dnm_083450"/>
<organism evidence="1 2">
    <name type="scientific">Desulfonema magnum</name>
    <dbReference type="NCBI Taxonomy" id="45655"/>
    <lineage>
        <taxon>Bacteria</taxon>
        <taxon>Pseudomonadati</taxon>
        <taxon>Thermodesulfobacteriota</taxon>
        <taxon>Desulfobacteria</taxon>
        <taxon>Desulfobacterales</taxon>
        <taxon>Desulfococcaceae</taxon>
        <taxon>Desulfonema</taxon>
    </lineage>
</organism>
<accession>A0A975BV19</accession>
<proteinExistence type="predicted"/>
<protein>
    <submittedName>
        <fullName evidence="1">Uncharacterized protein</fullName>
    </submittedName>
</protein>
<reference evidence="1" key="1">
    <citation type="journal article" date="2021" name="Microb. Physiol.">
        <title>Proteogenomic Insights into the Physiology of Marine, Sulfate-Reducing, Filamentous Desulfonema limicola and Desulfonema magnum.</title>
        <authorList>
            <person name="Schnaars V."/>
            <person name="Wohlbrand L."/>
            <person name="Scheve S."/>
            <person name="Hinrichs C."/>
            <person name="Reinhardt R."/>
            <person name="Rabus R."/>
        </authorList>
    </citation>
    <scope>NUCLEOTIDE SEQUENCE</scope>
    <source>
        <strain evidence="1">4be13</strain>
    </source>
</reference>
<keyword evidence="2" id="KW-1185">Reference proteome</keyword>
<name>A0A975BV19_9BACT</name>
<sequence length="50" mass="5892">MQVLLPEPAPFRAGDRCEMCLISDKNYPHYTLRVIFHFFHTIITKNLKSV</sequence>
<dbReference type="AlphaFoldDB" id="A0A975BV19"/>